<evidence type="ECO:0000256" key="8">
    <source>
        <dbReference type="ARBA" id="ARBA00022741"/>
    </source>
</evidence>
<dbReference type="Gene3D" id="2.40.50.140">
    <property type="entry name" value="Nucleic acid-binding proteins"/>
    <property type="match status" value="1"/>
</dbReference>
<evidence type="ECO:0000256" key="14">
    <source>
        <dbReference type="ARBA" id="ARBA00049255"/>
    </source>
</evidence>
<dbReference type="InterPro" id="IPR045060">
    <property type="entry name" value="Phe-tRNA-ligase_IIc_bsu"/>
</dbReference>
<keyword evidence="6 15" id="KW-0436">Ligase</keyword>
<feature type="binding site" evidence="15">
    <location>
        <position position="487"/>
    </location>
    <ligand>
        <name>Mg(2+)</name>
        <dbReference type="ChEBI" id="CHEBI:18420"/>
        <note>shared with alpha subunit</note>
    </ligand>
</feature>
<dbReference type="Proteomes" id="UP001267426">
    <property type="component" value="Unassembled WGS sequence"/>
</dbReference>
<feature type="binding site" evidence="15">
    <location>
        <position position="477"/>
    </location>
    <ligand>
        <name>Mg(2+)</name>
        <dbReference type="ChEBI" id="CHEBI:18420"/>
        <note>shared with alpha subunit</note>
    </ligand>
</feature>
<accession>A0ABU3BTM8</accession>
<dbReference type="Gene3D" id="3.30.930.10">
    <property type="entry name" value="Bira Bifunctional Protein, Domain 2"/>
    <property type="match status" value="1"/>
</dbReference>
<evidence type="ECO:0000313" key="21">
    <source>
        <dbReference type="Proteomes" id="UP001267426"/>
    </source>
</evidence>
<proteinExistence type="inferred from homology"/>
<keyword evidence="8 15" id="KW-0547">Nucleotide-binding</keyword>
<dbReference type="InterPro" id="IPR041616">
    <property type="entry name" value="PheRS_beta_core"/>
</dbReference>
<dbReference type="Gene3D" id="3.30.56.10">
    <property type="match status" value="2"/>
</dbReference>
<feature type="domain" description="TRNA-binding" evidence="17">
    <location>
        <begin position="39"/>
        <end position="161"/>
    </location>
</feature>
<feature type="binding site" evidence="15">
    <location>
        <position position="486"/>
    </location>
    <ligand>
        <name>Mg(2+)</name>
        <dbReference type="ChEBI" id="CHEBI:18420"/>
        <note>shared with alpha subunit</note>
    </ligand>
</feature>
<keyword evidence="21" id="KW-1185">Reference proteome</keyword>
<dbReference type="InterPro" id="IPR012340">
    <property type="entry name" value="NA-bd_OB-fold"/>
</dbReference>
<dbReference type="GO" id="GO:0004826">
    <property type="term" value="F:phenylalanine-tRNA ligase activity"/>
    <property type="evidence" value="ECO:0007669"/>
    <property type="project" value="UniProtKB-EC"/>
</dbReference>
<evidence type="ECO:0000259" key="19">
    <source>
        <dbReference type="PROSITE" id="PS51483"/>
    </source>
</evidence>
<evidence type="ECO:0000256" key="12">
    <source>
        <dbReference type="ARBA" id="ARBA00022917"/>
    </source>
</evidence>
<reference evidence="20 21" key="1">
    <citation type="submission" date="2023-09" db="EMBL/GenBank/DDBJ databases">
        <authorList>
            <person name="Rey-Velasco X."/>
        </authorList>
    </citation>
    <scope>NUCLEOTIDE SEQUENCE [LARGE SCALE GENOMIC DNA]</scope>
    <source>
        <strain evidence="20 21">F394</strain>
    </source>
</reference>
<keyword evidence="4 15" id="KW-0963">Cytoplasm</keyword>
<dbReference type="CDD" id="cd00769">
    <property type="entry name" value="PheRS_beta_core"/>
    <property type="match status" value="1"/>
</dbReference>
<dbReference type="InterPro" id="IPR033714">
    <property type="entry name" value="tRNA_bind_bactPheRS"/>
</dbReference>
<dbReference type="Gene3D" id="3.30.70.380">
    <property type="entry name" value="Ferrodoxin-fold anticodon-binding domain"/>
    <property type="match status" value="1"/>
</dbReference>
<dbReference type="SUPFAM" id="SSF56037">
    <property type="entry name" value="PheT/TilS domain"/>
    <property type="match status" value="1"/>
</dbReference>
<evidence type="ECO:0000256" key="1">
    <source>
        <dbReference type="ARBA" id="ARBA00004496"/>
    </source>
</evidence>
<dbReference type="Pfam" id="PF03147">
    <property type="entry name" value="FDX-ACB"/>
    <property type="match status" value="1"/>
</dbReference>
<gene>
    <name evidence="15 20" type="primary">pheT</name>
    <name evidence="20" type="ORF">RM540_12850</name>
</gene>
<dbReference type="SUPFAM" id="SSF54991">
    <property type="entry name" value="Anticodon-binding domain of PheRS"/>
    <property type="match status" value="1"/>
</dbReference>
<comment type="catalytic activity">
    <reaction evidence="14 15">
        <text>tRNA(Phe) + L-phenylalanine + ATP = L-phenylalanyl-tRNA(Phe) + AMP + diphosphate + H(+)</text>
        <dbReference type="Rhea" id="RHEA:19413"/>
        <dbReference type="Rhea" id="RHEA-COMP:9668"/>
        <dbReference type="Rhea" id="RHEA-COMP:9699"/>
        <dbReference type="ChEBI" id="CHEBI:15378"/>
        <dbReference type="ChEBI" id="CHEBI:30616"/>
        <dbReference type="ChEBI" id="CHEBI:33019"/>
        <dbReference type="ChEBI" id="CHEBI:58095"/>
        <dbReference type="ChEBI" id="CHEBI:78442"/>
        <dbReference type="ChEBI" id="CHEBI:78531"/>
        <dbReference type="ChEBI" id="CHEBI:456215"/>
        <dbReference type="EC" id="6.1.1.20"/>
    </reaction>
</comment>
<feature type="binding site" evidence="15">
    <location>
        <position position="483"/>
    </location>
    <ligand>
        <name>Mg(2+)</name>
        <dbReference type="ChEBI" id="CHEBI:18420"/>
        <note>shared with alpha subunit</note>
    </ligand>
</feature>
<dbReference type="InterPro" id="IPR005147">
    <property type="entry name" value="tRNA_synthase_B5-dom"/>
</dbReference>
<dbReference type="PANTHER" id="PTHR10947:SF0">
    <property type="entry name" value="PHENYLALANINE--TRNA LIGASE BETA SUBUNIT"/>
    <property type="match status" value="1"/>
</dbReference>
<dbReference type="Pfam" id="PF17759">
    <property type="entry name" value="tRNA_synthFbeta"/>
    <property type="match status" value="1"/>
</dbReference>
<evidence type="ECO:0000313" key="20">
    <source>
        <dbReference type="EMBL" id="MDT0632642.1"/>
    </source>
</evidence>
<evidence type="ECO:0000256" key="7">
    <source>
        <dbReference type="ARBA" id="ARBA00022723"/>
    </source>
</evidence>
<evidence type="ECO:0000256" key="15">
    <source>
        <dbReference type="HAMAP-Rule" id="MF_00283"/>
    </source>
</evidence>
<evidence type="ECO:0000256" key="10">
    <source>
        <dbReference type="ARBA" id="ARBA00022842"/>
    </source>
</evidence>
<keyword evidence="7 15" id="KW-0479">Metal-binding</keyword>
<comment type="subunit">
    <text evidence="3 15">Tetramer of two alpha and two beta subunits.</text>
</comment>
<evidence type="ECO:0000256" key="9">
    <source>
        <dbReference type="ARBA" id="ARBA00022840"/>
    </source>
</evidence>
<dbReference type="SMART" id="SM00873">
    <property type="entry name" value="B3_4"/>
    <property type="match status" value="1"/>
</dbReference>
<evidence type="ECO:0000256" key="11">
    <source>
        <dbReference type="ARBA" id="ARBA00022884"/>
    </source>
</evidence>
<evidence type="ECO:0000256" key="3">
    <source>
        <dbReference type="ARBA" id="ARBA00011209"/>
    </source>
</evidence>
<keyword evidence="5 16" id="KW-0820">tRNA-binding</keyword>
<dbReference type="RefSeq" id="WP_311664723.1">
    <property type="nucleotide sequence ID" value="NZ_JAVRHT010000033.1"/>
</dbReference>
<dbReference type="SMART" id="SM00874">
    <property type="entry name" value="B5"/>
    <property type="match status" value="1"/>
</dbReference>
<keyword evidence="10 15" id="KW-0460">Magnesium</keyword>
<dbReference type="InterPro" id="IPR009061">
    <property type="entry name" value="DNA-bd_dom_put_sf"/>
</dbReference>
<keyword evidence="12 15" id="KW-0648">Protein biosynthesis</keyword>
<comment type="caution">
    <text evidence="20">The sequence shown here is derived from an EMBL/GenBank/DDBJ whole genome shotgun (WGS) entry which is preliminary data.</text>
</comment>
<dbReference type="InterPro" id="IPR045864">
    <property type="entry name" value="aa-tRNA-synth_II/BPL/LPL"/>
</dbReference>
<evidence type="ECO:0000256" key="2">
    <source>
        <dbReference type="ARBA" id="ARBA00008653"/>
    </source>
</evidence>
<feature type="domain" description="B5" evidence="19">
    <location>
        <begin position="424"/>
        <end position="499"/>
    </location>
</feature>
<dbReference type="SMART" id="SM00896">
    <property type="entry name" value="FDX-ACB"/>
    <property type="match status" value="1"/>
</dbReference>
<evidence type="ECO:0000256" key="6">
    <source>
        <dbReference type="ARBA" id="ARBA00022598"/>
    </source>
</evidence>
<evidence type="ECO:0000256" key="4">
    <source>
        <dbReference type="ARBA" id="ARBA00022490"/>
    </source>
</evidence>
<dbReference type="InterPro" id="IPR036690">
    <property type="entry name" value="Fdx_antiC-bd_sf"/>
</dbReference>
<sequence>MYLSINWLSEYVEHGLSADALADLLTRSGLEVEGVERGGPALDGVVVGRVVDVRPHPDADRLQVCDVDLGGVAGADGPVQIVCGAPNVAAGQAVPVATVGTVLDLPARDGSGVELVTIKKGKIRGQVSNGMICAEDELGIGTDHDGILVLDGDAVVGQPFADYLAEHGRGGDAVLDVNVTPNRPDATSHVGVARDVAALLDKPLRRPAGLRSAPPVPGVGGAVADLVSVEIDVPDACPRFVGMVVENVTVGESPEWLKERLVSVGLRPISNVVDVTNFVMLETGQPLHAYDLDRLEGGRVRVVAAEGGEAFTTLDGVERKLPAGTVMVADGERFVGVAGVMGGADSEVTEATTTVFIEGAMWEPSQIRRTAKALGLQTDASYRFERGADPTGQPFAVARAADLVAQTGGGVVVDGRIDENPRPYAPRTVRLRPARVARVLGVEVPVEDIARLLTAIGFGVEGGESGLEVTVPPFRPDVEREVDVIEEVARLWGYDRLPTPTTTAVPLVPAGDTPSARLLARSLRRLAALGFRETYTNSLVSRPTAEAFADAAWTGAAAPPVETLNPISQEMAALRPSLLPGLLAVASYNQARGAGSLRLMESGHVYRKAAGADENGADRNGAGGVVDGYHEHRALALGMSGAAVLDAWDRPARETDVYDLKGVVVDLLADLGITGVTETPRPAPDALTAYALVLEAGGRRLGVLGRVSDAVADAADLQAPLFAAELDWDAVVALADRDAVVAYEPISRHPVVERDLAVVVPEAQPAGPLLETIRRAGRPLLQDVRLFDLYRGEGVEAGHKSLAFALRFGADRTLRDKEVDGRVRRVVKALGAEHGAGLRG</sequence>
<dbReference type="Pfam" id="PF03484">
    <property type="entry name" value="B5"/>
    <property type="match status" value="1"/>
</dbReference>
<dbReference type="Pfam" id="PF03483">
    <property type="entry name" value="B3_4"/>
    <property type="match status" value="1"/>
</dbReference>
<evidence type="ECO:0000256" key="16">
    <source>
        <dbReference type="PROSITE-ProRule" id="PRU00209"/>
    </source>
</evidence>
<dbReference type="SUPFAM" id="SSF50249">
    <property type="entry name" value="Nucleic acid-binding proteins"/>
    <property type="match status" value="1"/>
</dbReference>
<keyword evidence="13 15" id="KW-0030">Aminoacyl-tRNA synthetase</keyword>
<organism evidence="20 21">
    <name type="scientific">Rubrivirga litoralis</name>
    <dbReference type="NCBI Taxonomy" id="3075598"/>
    <lineage>
        <taxon>Bacteria</taxon>
        <taxon>Pseudomonadati</taxon>
        <taxon>Rhodothermota</taxon>
        <taxon>Rhodothermia</taxon>
        <taxon>Rhodothermales</taxon>
        <taxon>Rubricoccaceae</taxon>
        <taxon>Rubrivirga</taxon>
    </lineage>
</organism>
<comment type="cofactor">
    <cofactor evidence="15">
        <name>Mg(2+)</name>
        <dbReference type="ChEBI" id="CHEBI:18420"/>
    </cofactor>
    <text evidence="15">Binds 2 magnesium ions per tetramer.</text>
</comment>
<comment type="subcellular location">
    <subcellularLocation>
        <location evidence="1 15">Cytoplasm</location>
    </subcellularLocation>
</comment>
<name>A0ABU3BTM8_9BACT</name>
<dbReference type="SUPFAM" id="SSF46955">
    <property type="entry name" value="Putative DNA-binding domain"/>
    <property type="match status" value="1"/>
</dbReference>
<dbReference type="InterPro" id="IPR005146">
    <property type="entry name" value="B3/B4_tRNA-bd"/>
</dbReference>
<dbReference type="InterPro" id="IPR020825">
    <property type="entry name" value="Phe-tRNA_synthase-like_B3/B4"/>
</dbReference>
<protein>
    <recommendedName>
        <fullName evidence="15">Phenylalanine--tRNA ligase beta subunit</fullName>
        <ecNumber evidence="15">6.1.1.20</ecNumber>
    </recommendedName>
    <alternativeName>
        <fullName evidence="15">Phenylalanyl-tRNA synthetase beta subunit</fullName>
        <shortName evidence="15">PheRS</shortName>
    </alternativeName>
</protein>
<dbReference type="Gene3D" id="3.50.40.10">
    <property type="entry name" value="Phenylalanyl-trna Synthetase, Chain B, domain 3"/>
    <property type="match status" value="1"/>
</dbReference>
<dbReference type="HAMAP" id="MF_00283">
    <property type="entry name" value="Phe_tRNA_synth_beta1"/>
    <property type="match status" value="1"/>
</dbReference>
<evidence type="ECO:0000259" key="17">
    <source>
        <dbReference type="PROSITE" id="PS50886"/>
    </source>
</evidence>
<dbReference type="InterPro" id="IPR004532">
    <property type="entry name" value="Phe-tRNA-ligase_IIc_bsu_bact"/>
</dbReference>
<keyword evidence="9 15" id="KW-0067">ATP-binding</keyword>
<keyword evidence="11 16" id="KW-0694">RNA-binding</keyword>
<dbReference type="CDD" id="cd02796">
    <property type="entry name" value="tRNA_bind_bactPheRS"/>
    <property type="match status" value="1"/>
</dbReference>
<dbReference type="Pfam" id="PF01588">
    <property type="entry name" value="tRNA_bind"/>
    <property type="match status" value="1"/>
</dbReference>
<dbReference type="InterPro" id="IPR005121">
    <property type="entry name" value="Fdx_antiC-bd"/>
</dbReference>
<comment type="similarity">
    <text evidence="2 15">Belongs to the phenylalanyl-tRNA synthetase beta subunit family. Type 1 subfamily.</text>
</comment>
<dbReference type="InterPro" id="IPR002547">
    <property type="entry name" value="tRNA-bd_dom"/>
</dbReference>
<dbReference type="SUPFAM" id="SSF55681">
    <property type="entry name" value="Class II aaRS and biotin synthetases"/>
    <property type="match status" value="1"/>
</dbReference>
<dbReference type="EC" id="6.1.1.20" evidence="15"/>
<dbReference type="NCBIfam" id="TIGR00472">
    <property type="entry name" value="pheT_bact"/>
    <property type="match status" value="1"/>
</dbReference>
<feature type="domain" description="FDX-ACB" evidence="18">
    <location>
        <begin position="747"/>
        <end position="839"/>
    </location>
</feature>
<dbReference type="PROSITE" id="PS51447">
    <property type="entry name" value="FDX_ACB"/>
    <property type="match status" value="1"/>
</dbReference>
<dbReference type="EMBL" id="JAVRHT010000033">
    <property type="protein sequence ID" value="MDT0632642.1"/>
    <property type="molecule type" value="Genomic_DNA"/>
</dbReference>
<dbReference type="PROSITE" id="PS51483">
    <property type="entry name" value="B5"/>
    <property type="match status" value="1"/>
</dbReference>
<evidence type="ECO:0000256" key="5">
    <source>
        <dbReference type="ARBA" id="ARBA00022555"/>
    </source>
</evidence>
<dbReference type="PROSITE" id="PS50886">
    <property type="entry name" value="TRBD"/>
    <property type="match status" value="1"/>
</dbReference>
<evidence type="ECO:0000256" key="13">
    <source>
        <dbReference type="ARBA" id="ARBA00023146"/>
    </source>
</evidence>
<dbReference type="PANTHER" id="PTHR10947">
    <property type="entry name" value="PHENYLALANYL-TRNA SYNTHETASE BETA CHAIN AND LEUCINE-RICH REPEAT-CONTAINING PROTEIN 47"/>
    <property type="match status" value="1"/>
</dbReference>
<evidence type="ECO:0000259" key="18">
    <source>
        <dbReference type="PROSITE" id="PS51447"/>
    </source>
</evidence>